<sequence length="113" mass="13084">MRREEVFLRHIAEEMAFLEEQCGAITFDDLVHDEVLKRSVLRSIEVIGEAAKNLPPPFREAHPEVPWKAMAGMRDRLIHAYFSVDWEIVWDVITHEIPAQKPLIHALLDICDA</sequence>
<keyword evidence="3" id="KW-0540">Nuclease</keyword>
<dbReference type="InterPro" id="IPR008201">
    <property type="entry name" value="HepT-like"/>
</dbReference>
<evidence type="ECO:0000256" key="6">
    <source>
        <dbReference type="ARBA" id="ARBA00024207"/>
    </source>
</evidence>
<keyword evidence="2" id="KW-1277">Toxin-antitoxin system</keyword>
<dbReference type="EMBL" id="CM001555">
    <property type="protein sequence ID" value="EJG06744.1"/>
    <property type="molecule type" value="Genomic_DNA"/>
</dbReference>
<organism evidence="7 8">
    <name type="scientific">Methanofollis liminatans DSM 4140</name>
    <dbReference type="NCBI Taxonomy" id="28892"/>
    <lineage>
        <taxon>Archaea</taxon>
        <taxon>Methanobacteriati</taxon>
        <taxon>Methanobacteriota</taxon>
        <taxon>Stenosarchaea group</taxon>
        <taxon>Methanomicrobia</taxon>
        <taxon>Methanomicrobiales</taxon>
        <taxon>Methanomicrobiaceae</taxon>
        <taxon>Methanofollis</taxon>
    </lineage>
</organism>
<dbReference type="InterPro" id="IPR037038">
    <property type="entry name" value="HepT-like_sf"/>
</dbReference>
<evidence type="ECO:0000313" key="8">
    <source>
        <dbReference type="Proteomes" id="UP000005095"/>
    </source>
</evidence>
<evidence type="ECO:0008006" key="9">
    <source>
        <dbReference type="Google" id="ProtNLM"/>
    </source>
</evidence>
<proteinExistence type="inferred from homology"/>
<dbReference type="Proteomes" id="UP000005095">
    <property type="component" value="Chromosome"/>
</dbReference>
<reference evidence="7 8" key="1">
    <citation type="submission" date="2011-08" db="EMBL/GenBank/DDBJ databases">
        <title>The complete genome of Methanofollis liminatans DSM 4140.</title>
        <authorList>
            <consortium name="US DOE Joint Genome Institute (JGI-PGF)"/>
            <person name="Lucas S."/>
            <person name="Han J."/>
            <person name="Lapidus A."/>
            <person name="Bruce D."/>
            <person name="Goodwin L."/>
            <person name="Pitluck S."/>
            <person name="Peters L."/>
            <person name="Kyrpides N."/>
            <person name="Mavromatis K."/>
            <person name="Ivanova N."/>
            <person name="Mikhailova N."/>
            <person name="Lu M."/>
            <person name="Detter J.C."/>
            <person name="Tapia R."/>
            <person name="Han C."/>
            <person name="Land M."/>
            <person name="Hauser L."/>
            <person name="Markowitz V."/>
            <person name="Cheng J.-F."/>
            <person name="Hugenholtz P."/>
            <person name="Woyke T."/>
            <person name="Wu D."/>
            <person name="Spring S."/>
            <person name="Schuler E."/>
            <person name="Brambilla E."/>
            <person name="Klenk H.-P."/>
            <person name="Eisen J.A."/>
        </authorList>
    </citation>
    <scope>NUCLEOTIDE SEQUENCE [LARGE SCALE GENOMIC DNA]</scope>
    <source>
        <strain evidence="7 8">DSM 4140</strain>
    </source>
</reference>
<evidence type="ECO:0000256" key="5">
    <source>
        <dbReference type="ARBA" id="ARBA00022801"/>
    </source>
</evidence>
<gene>
    <name evidence="7" type="ORF">Metli_0782</name>
</gene>
<accession>J0S849</accession>
<dbReference type="GO" id="GO:0016787">
    <property type="term" value="F:hydrolase activity"/>
    <property type="evidence" value="ECO:0007669"/>
    <property type="project" value="UniProtKB-KW"/>
</dbReference>
<dbReference type="PANTHER" id="PTHR34139">
    <property type="entry name" value="UPF0331 PROTEIN MJ0127"/>
    <property type="match status" value="1"/>
</dbReference>
<evidence type="ECO:0000256" key="3">
    <source>
        <dbReference type="ARBA" id="ARBA00022722"/>
    </source>
</evidence>
<keyword evidence="8" id="KW-1185">Reference proteome</keyword>
<dbReference type="Gene3D" id="1.20.120.580">
    <property type="entry name" value="bsu32300-like"/>
    <property type="match status" value="1"/>
</dbReference>
<evidence type="ECO:0000256" key="2">
    <source>
        <dbReference type="ARBA" id="ARBA00022649"/>
    </source>
</evidence>
<evidence type="ECO:0000256" key="4">
    <source>
        <dbReference type="ARBA" id="ARBA00022741"/>
    </source>
</evidence>
<dbReference type="PANTHER" id="PTHR34139:SF1">
    <property type="entry name" value="RNASE MJ1380-RELATED"/>
    <property type="match status" value="1"/>
</dbReference>
<dbReference type="Pfam" id="PF01934">
    <property type="entry name" value="HepT-like"/>
    <property type="match status" value="1"/>
</dbReference>
<dbReference type="AlphaFoldDB" id="J0S849"/>
<dbReference type="PATRIC" id="fig|28892.9.peg.836"/>
<dbReference type="InterPro" id="IPR051813">
    <property type="entry name" value="HepT_RNase_toxin"/>
</dbReference>
<dbReference type="RefSeq" id="WP_004038210.1">
    <property type="nucleotide sequence ID" value="NZ_CM001555.1"/>
</dbReference>
<protein>
    <recommendedName>
        <fullName evidence="9">DUF86 domain-containing protein</fullName>
    </recommendedName>
</protein>
<dbReference type="STRING" id="28892.Metli_0782"/>
<dbReference type="GO" id="GO:0004540">
    <property type="term" value="F:RNA nuclease activity"/>
    <property type="evidence" value="ECO:0007669"/>
    <property type="project" value="InterPro"/>
</dbReference>
<dbReference type="HOGENOM" id="CLU_142825_3_3_2"/>
<keyword evidence="4" id="KW-0547">Nucleotide-binding</keyword>
<keyword evidence="1" id="KW-0597">Phosphoprotein</keyword>
<name>J0S849_9EURY</name>
<dbReference type="GO" id="GO:0110001">
    <property type="term" value="C:toxin-antitoxin complex"/>
    <property type="evidence" value="ECO:0007669"/>
    <property type="project" value="InterPro"/>
</dbReference>
<keyword evidence="5" id="KW-0378">Hydrolase</keyword>
<evidence type="ECO:0000313" key="7">
    <source>
        <dbReference type="EMBL" id="EJG06744.1"/>
    </source>
</evidence>
<comment type="similarity">
    <text evidence="6">Belongs to the HepT RNase toxin family.</text>
</comment>
<evidence type="ECO:0000256" key="1">
    <source>
        <dbReference type="ARBA" id="ARBA00022553"/>
    </source>
</evidence>
<dbReference type="GO" id="GO:0000166">
    <property type="term" value="F:nucleotide binding"/>
    <property type="evidence" value="ECO:0007669"/>
    <property type="project" value="UniProtKB-KW"/>
</dbReference>